<dbReference type="AlphaFoldDB" id="A0AAN9KT93"/>
<dbReference type="InterPro" id="IPR036263">
    <property type="entry name" value="Chorismate_II_sf"/>
</dbReference>
<evidence type="ECO:0000256" key="7">
    <source>
        <dbReference type="PIRNR" id="PIRNR017318"/>
    </source>
</evidence>
<gene>
    <name evidence="9" type="ORF">VNO77_25847</name>
</gene>
<dbReference type="InterPro" id="IPR002701">
    <property type="entry name" value="CM_II_prokaryot"/>
</dbReference>
<dbReference type="GO" id="GO:0008652">
    <property type="term" value="P:amino acid biosynthetic process"/>
    <property type="evidence" value="ECO:0007669"/>
    <property type="project" value="UniProtKB-KW"/>
</dbReference>
<comment type="catalytic activity">
    <reaction evidence="1 7">
        <text>chorismate = prephenate</text>
        <dbReference type="Rhea" id="RHEA:13897"/>
        <dbReference type="ChEBI" id="CHEBI:29748"/>
        <dbReference type="ChEBI" id="CHEBI:29934"/>
        <dbReference type="EC" id="5.4.99.5"/>
    </reaction>
</comment>
<proteinExistence type="predicted"/>
<dbReference type="PANTHER" id="PTHR21145:SF15">
    <property type="entry name" value="CHORISMATE MUTASE 3, CHLOROPLASTIC"/>
    <property type="match status" value="1"/>
</dbReference>
<evidence type="ECO:0000256" key="1">
    <source>
        <dbReference type="ARBA" id="ARBA00000824"/>
    </source>
</evidence>
<evidence type="ECO:0000256" key="4">
    <source>
        <dbReference type="ARBA" id="ARBA00022605"/>
    </source>
</evidence>
<accession>A0AAN9KT93</accession>
<dbReference type="Proteomes" id="UP001367508">
    <property type="component" value="Unassembled WGS sequence"/>
</dbReference>
<dbReference type="GO" id="GO:0004106">
    <property type="term" value="F:chorismate mutase activity"/>
    <property type="evidence" value="ECO:0007669"/>
    <property type="project" value="UniProtKB-UniRule"/>
</dbReference>
<dbReference type="GO" id="GO:1901747">
    <property type="term" value="P:prephenate(2-) biosynthetic process"/>
    <property type="evidence" value="ECO:0007669"/>
    <property type="project" value="UniProtKB-ARBA"/>
</dbReference>
<dbReference type="PIRSF" id="PIRSF017318">
    <property type="entry name" value="Chor_mut_AroQ_eu"/>
    <property type="match status" value="1"/>
</dbReference>
<evidence type="ECO:0000256" key="3">
    <source>
        <dbReference type="ARBA" id="ARBA00012404"/>
    </source>
</evidence>
<evidence type="ECO:0000313" key="10">
    <source>
        <dbReference type="Proteomes" id="UP001367508"/>
    </source>
</evidence>
<keyword evidence="5 7" id="KW-0057">Aromatic amino acid biosynthesis</keyword>
<evidence type="ECO:0000256" key="2">
    <source>
        <dbReference type="ARBA" id="ARBA00004817"/>
    </source>
</evidence>
<comment type="caution">
    <text evidence="9">The sequence shown here is derived from an EMBL/GenBank/DDBJ whole genome shotgun (WGS) entry which is preliminary data.</text>
</comment>
<dbReference type="FunFam" id="1.10.590.10:FF:000001">
    <property type="entry name" value="Chorismate mutase"/>
    <property type="match status" value="1"/>
</dbReference>
<evidence type="ECO:0000256" key="6">
    <source>
        <dbReference type="ARBA" id="ARBA00023235"/>
    </source>
</evidence>
<evidence type="ECO:0000313" key="9">
    <source>
        <dbReference type="EMBL" id="KAK7322466.1"/>
    </source>
</evidence>
<dbReference type="Pfam" id="PF01817">
    <property type="entry name" value="CM_2"/>
    <property type="match status" value="1"/>
</dbReference>
<organism evidence="9 10">
    <name type="scientific">Canavalia gladiata</name>
    <name type="common">Sword bean</name>
    <name type="synonym">Dolichos gladiatus</name>
    <dbReference type="NCBI Taxonomy" id="3824"/>
    <lineage>
        <taxon>Eukaryota</taxon>
        <taxon>Viridiplantae</taxon>
        <taxon>Streptophyta</taxon>
        <taxon>Embryophyta</taxon>
        <taxon>Tracheophyta</taxon>
        <taxon>Spermatophyta</taxon>
        <taxon>Magnoliopsida</taxon>
        <taxon>eudicotyledons</taxon>
        <taxon>Gunneridae</taxon>
        <taxon>Pentapetalae</taxon>
        <taxon>rosids</taxon>
        <taxon>fabids</taxon>
        <taxon>Fabales</taxon>
        <taxon>Fabaceae</taxon>
        <taxon>Papilionoideae</taxon>
        <taxon>50 kb inversion clade</taxon>
        <taxon>NPAAA clade</taxon>
        <taxon>indigoferoid/millettioid clade</taxon>
        <taxon>Phaseoleae</taxon>
        <taxon>Canavalia</taxon>
    </lineage>
</organism>
<dbReference type="GO" id="GO:0042803">
    <property type="term" value="F:protein homodimerization activity"/>
    <property type="evidence" value="ECO:0007669"/>
    <property type="project" value="UniProtKB-ARBA"/>
</dbReference>
<dbReference type="GO" id="GO:0005737">
    <property type="term" value="C:cytoplasm"/>
    <property type="evidence" value="ECO:0007669"/>
    <property type="project" value="TreeGrafter"/>
</dbReference>
<dbReference type="SUPFAM" id="SSF48600">
    <property type="entry name" value="Chorismate mutase II"/>
    <property type="match status" value="1"/>
</dbReference>
<evidence type="ECO:0000259" key="8">
    <source>
        <dbReference type="Pfam" id="PF01817"/>
    </source>
</evidence>
<dbReference type="EC" id="5.4.99.5" evidence="3 7"/>
<dbReference type="InterPro" id="IPR037039">
    <property type="entry name" value="CM_AroQ_sf_eucaryotic"/>
</dbReference>
<protein>
    <recommendedName>
        <fullName evidence="3 7">Chorismate mutase</fullName>
        <ecNumber evidence="3 7">5.4.99.5</ecNumber>
    </recommendedName>
</protein>
<dbReference type="EMBL" id="JAYMYQ010000006">
    <property type="protein sequence ID" value="KAK7322466.1"/>
    <property type="molecule type" value="Genomic_DNA"/>
</dbReference>
<dbReference type="GO" id="GO:0046417">
    <property type="term" value="P:chorismate metabolic process"/>
    <property type="evidence" value="ECO:0007669"/>
    <property type="project" value="InterPro"/>
</dbReference>
<sequence>MEASSLFHQPHQFHGCKPISTLSSKATIFLRYNSVFIKGSHRLQLRATASSLPISLFLYRDSYKTRVDESKSLTLDSIRHSLIRQEDSIIFSLLERAQYAYNVDTYEDDGFFMNGFNGSLVEYMVWQTEKLHAQVGRYKSPDEHAFFPEYLPKPMLPPLQYPQVLHHFADSININSKVWNMYFKDLLPRLVKAGNDGNCGSAAVCDTLCLQALSKRIHYGKFVAEAKFREAPSVYEAAIKVKDRKQLLELLTYETVEASVKKRVEMKARTYGQVVKINETDDVANPVYKIKPSLIANLYEDWIMPLTKEVQVEYLLRRLD</sequence>
<dbReference type="InterPro" id="IPR008238">
    <property type="entry name" value="Chorismate_mutase_AroQ_euk"/>
</dbReference>
<reference evidence="9 10" key="1">
    <citation type="submission" date="2024-01" db="EMBL/GenBank/DDBJ databases">
        <title>The genomes of 5 underutilized Papilionoideae crops provide insights into root nodulation and disease resistanc.</title>
        <authorList>
            <person name="Jiang F."/>
        </authorList>
    </citation>
    <scope>NUCLEOTIDE SEQUENCE [LARGE SCALE GENOMIC DNA]</scope>
    <source>
        <strain evidence="9">LVBAO_FW01</strain>
        <tissue evidence="9">Leaves</tissue>
    </source>
</reference>
<dbReference type="NCBIfam" id="TIGR01802">
    <property type="entry name" value="CM_pl-yst"/>
    <property type="match status" value="1"/>
</dbReference>
<name>A0AAN9KT93_CANGL</name>
<evidence type="ECO:0000256" key="5">
    <source>
        <dbReference type="ARBA" id="ARBA00023141"/>
    </source>
</evidence>
<dbReference type="PANTHER" id="PTHR21145">
    <property type="entry name" value="CHORISMATE MUTASE"/>
    <property type="match status" value="1"/>
</dbReference>
<dbReference type="PROSITE" id="PS51169">
    <property type="entry name" value="CHORISMATE_MUT_3"/>
    <property type="match status" value="1"/>
</dbReference>
<keyword evidence="10" id="KW-1185">Reference proteome</keyword>
<feature type="domain" description="Chorismate mutase" evidence="8">
    <location>
        <begin position="203"/>
        <end position="311"/>
    </location>
</feature>
<dbReference type="Gene3D" id="1.10.590.10">
    <property type="entry name" value="Chorismate mutase, AroQ class superfamily, eukaryotic"/>
    <property type="match status" value="1"/>
</dbReference>
<dbReference type="GO" id="GO:0009073">
    <property type="term" value="P:aromatic amino acid family biosynthetic process"/>
    <property type="evidence" value="ECO:0007669"/>
    <property type="project" value="UniProtKB-UniRule"/>
</dbReference>
<comment type="pathway">
    <text evidence="2">Metabolic intermediate biosynthesis; prephenate biosynthesis; prephenate from chorismate: step 1/1.</text>
</comment>
<keyword evidence="6 7" id="KW-0413">Isomerase</keyword>
<keyword evidence="4 7" id="KW-0028">Amino-acid biosynthesis</keyword>